<proteinExistence type="predicted"/>
<feature type="non-terminal residue" evidence="1">
    <location>
        <position position="1"/>
    </location>
</feature>
<organism evidence="1 2">
    <name type="scientific">Dentiscutata heterogama</name>
    <dbReference type="NCBI Taxonomy" id="1316150"/>
    <lineage>
        <taxon>Eukaryota</taxon>
        <taxon>Fungi</taxon>
        <taxon>Fungi incertae sedis</taxon>
        <taxon>Mucoromycota</taxon>
        <taxon>Glomeromycotina</taxon>
        <taxon>Glomeromycetes</taxon>
        <taxon>Diversisporales</taxon>
        <taxon>Gigasporaceae</taxon>
        <taxon>Dentiscutata</taxon>
    </lineage>
</organism>
<evidence type="ECO:0000313" key="1">
    <source>
        <dbReference type="EMBL" id="CAG8691660.1"/>
    </source>
</evidence>
<keyword evidence="2" id="KW-1185">Reference proteome</keyword>
<accession>A0ACA9P5F6</accession>
<comment type="caution">
    <text evidence="1">The sequence shown here is derived from an EMBL/GenBank/DDBJ whole genome shotgun (WGS) entry which is preliminary data.</text>
</comment>
<dbReference type="Proteomes" id="UP000789702">
    <property type="component" value="Unassembled WGS sequence"/>
</dbReference>
<reference evidence="1" key="1">
    <citation type="submission" date="2021-06" db="EMBL/GenBank/DDBJ databases">
        <authorList>
            <person name="Kallberg Y."/>
            <person name="Tangrot J."/>
            <person name="Rosling A."/>
        </authorList>
    </citation>
    <scope>NUCLEOTIDE SEQUENCE</scope>
    <source>
        <strain evidence="1">IL203A</strain>
    </source>
</reference>
<evidence type="ECO:0000313" key="2">
    <source>
        <dbReference type="Proteomes" id="UP000789702"/>
    </source>
</evidence>
<dbReference type="EMBL" id="CAJVPU010024262">
    <property type="protein sequence ID" value="CAG8691660.1"/>
    <property type="molecule type" value="Genomic_DNA"/>
</dbReference>
<sequence>TQNSNKQITCANTGKVQFAFLQAPQRLAWCYRAIPVFENTNMEKHSNFLPSTKQLSALAKRHIPEYTIKNTNK</sequence>
<gene>
    <name evidence="1" type="ORF">DHETER_LOCUS11285</name>
</gene>
<protein>
    <submittedName>
        <fullName evidence="1">1290_t:CDS:1</fullName>
    </submittedName>
</protein>
<name>A0ACA9P5F6_9GLOM</name>